<dbReference type="InterPro" id="IPR051681">
    <property type="entry name" value="Ser/Thr_Kinases-Pseudokinases"/>
</dbReference>
<dbReference type="GO" id="GO:0005886">
    <property type="term" value="C:plasma membrane"/>
    <property type="evidence" value="ECO:0007669"/>
    <property type="project" value="TreeGrafter"/>
</dbReference>
<dbReference type="GO" id="GO:0071244">
    <property type="term" value="P:cellular response to carbon dioxide"/>
    <property type="evidence" value="ECO:0007669"/>
    <property type="project" value="UniProtKB-ARBA"/>
</dbReference>
<dbReference type="PROSITE" id="PS00108">
    <property type="entry name" value="PROTEIN_KINASE_ST"/>
    <property type="match status" value="1"/>
</dbReference>
<dbReference type="EC" id="2.7.11.1" evidence="2"/>
<reference evidence="15" key="1">
    <citation type="journal article" date="2021" name="J. Hered.">
        <title>Genome Assembly of Salicaceae Populus deltoides (Eastern Cottonwood) I-69 Based on Nanopore Sequencing and Hi-C Technologies.</title>
        <authorList>
            <person name="Bai S."/>
            <person name="Wu H."/>
            <person name="Zhang J."/>
            <person name="Pan Z."/>
            <person name="Zhao W."/>
            <person name="Li Z."/>
            <person name="Tong C."/>
        </authorList>
    </citation>
    <scope>NUCLEOTIDE SEQUENCE</scope>
    <source>
        <tissue evidence="15">Leaf</tissue>
    </source>
</reference>
<keyword evidence="8" id="KW-0418">Kinase</keyword>
<dbReference type="GO" id="GO:0004674">
    <property type="term" value="F:protein serine/threonine kinase activity"/>
    <property type="evidence" value="ECO:0007669"/>
    <property type="project" value="UniProtKB-KW"/>
</dbReference>
<comment type="caution">
    <text evidence="15">The sequence shown here is derived from an EMBL/GenBank/DDBJ whole genome shotgun (WGS) entry which is preliminary data.</text>
</comment>
<keyword evidence="9" id="KW-0067">ATP-binding</keyword>
<comment type="subcellular location">
    <subcellularLocation>
        <location evidence="1">Cytoplasm</location>
        <location evidence="1">Cytosol</location>
    </subcellularLocation>
</comment>
<dbReference type="SUPFAM" id="SSF56112">
    <property type="entry name" value="Protein kinase-like (PK-like)"/>
    <property type="match status" value="1"/>
</dbReference>
<dbReference type="InterPro" id="IPR000719">
    <property type="entry name" value="Prot_kinase_dom"/>
</dbReference>
<evidence type="ECO:0000313" key="16">
    <source>
        <dbReference type="Proteomes" id="UP000807159"/>
    </source>
</evidence>
<dbReference type="Pfam" id="PF07714">
    <property type="entry name" value="PK_Tyr_Ser-Thr"/>
    <property type="match status" value="1"/>
</dbReference>
<name>A0A8T2ZNG6_POPDE</name>
<dbReference type="GO" id="GO:0005829">
    <property type="term" value="C:cytosol"/>
    <property type="evidence" value="ECO:0007669"/>
    <property type="project" value="UniProtKB-SubCell"/>
</dbReference>
<sequence length="376" mass="42096">MKDQKSESGGGYVRADQIDLKSLDEQLQRHLSRAWTVEKNKSKNDGDQGEGEGETQRLTQNNNSTTITSHEWEIDPSKLIIKSVIARGTFGTVHRGIYDGQDVAVKLLDWGEEGHRSEAEVASLRAAFTQEVVVWHKLDHPNVTKFIGAVIGSTELNIQTENGHIGMPSNICCVVVEYCPGGALKSYLIKNRRRKLAFKVVVQLALDLARGLSYLHSKKIVHRDVKTENMLLDKTRTVKLADFGVARIEASNPNDMTGETGTLGYMAPEVLNGNPYNRKCDVYSFGICLWEIYCCDMPYPDLSFSEVTSAVVRQNLRPEIPRCCPSSLANIMKRCWDANPDRRPEMEVPRAVKNFVLEVNFVQFVSCSVQDTGLKS</sequence>
<dbReference type="GO" id="GO:0010114">
    <property type="term" value="P:response to red light"/>
    <property type="evidence" value="ECO:0007669"/>
    <property type="project" value="UniProtKB-ARBA"/>
</dbReference>
<evidence type="ECO:0000256" key="2">
    <source>
        <dbReference type="ARBA" id="ARBA00012513"/>
    </source>
</evidence>
<evidence type="ECO:0000256" key="8">
    <source>
        <dbReference type="ARBA" id="ARBA00022777"/>
    </source>
</evidence>
<keyword evidence="5" id="KW-0597">Phosphoprotein</keyword>
<evidence type="ECO:0000256" key="12">
    <source>
        <dbReference type="ARBA" id="ARBA00048679"/>
    </source>
</evidence>
<evidence type="ECO:0000259" key="14">
    <source>
        <dbReference type="PROSITE" id="PS50011"/>
    </source>
</evidence>
<evidence type="ECO:0000256" key="10">
    <source>
        <dbReference type="ARBA" id="ARBA00023137"/>
    </source>
</evidence>
<evidence type="ECO:0000256" key="5">
    <source>
        <dbReference type="ARBA" id="ARBA00022553"/>
    </source>
</evidence>
<dbReference type="Gene3D" id="1.10.510.10">
    <property type="entry name" value="Transferase(Phosphotransferase) domain 1"/>
    <property type="match status" value="1"/>
</dbReference>
<evidence type="ECO:0000256" key="1">
    <source>
        <dbReference type="ARBA" id="ARBA00004514"/>
    </source>
</evidence>
<evidence type="ECO:0000256" key="13">
    <source>
        <dbReference type="SAM" id="MobiDB-lite"/>
    </source>
</evidence>
<dbReference type="FunFam" id="3.30.200.20:FF:000034">
    <property type="entry name" value="Kinase suppressor of Ras 1"/>
    <property type="match status" value="1"/>
</dbReference>
<evidence type="ECO:0000256" key="3">
    <source>
        <dbReference type="ARBA" id="ARBA00022490"/>
    </source>
</evidence>
<keyword evidence="6" id="KW-0808">Transferase</keyword>
<dbReference type="PANTHER" id="PTHR44329:SF280">
    <property type="entry name" value="PROTEIN KINASE"/>
    <property type="match status" value="1"/>
</dbReference>
<dbReference type="GO" id="GO:1902456">
    <property type="term" value="P:regulation of stomatal opening"/>
    <property type="evidence" value="ECO:0007669"/>
    <property type="project" value="UniProtKB-ARBA"/>
</dbReference>
<evidence type="ECO:0000313" key="15">
    <source>
        <dbReference type="EMBL" id="KAH8519144.1"/>
    </source>
</evidence>
<proteinExistence type="predicted"/>
<evidence type="ECO:0000256" key="9">
    <source>
        <dbReference type="ARBA" id="ARBA00022840"/>
    </source>
</evidence>
<evidence type="ECO:0000256" key="6">
    <source>
        <dbReference type="ARBA" id="ARBA00022679"/>
    </source>
</evidence>
<dbReference type="FunFam" id="1.10.510.10:FF:000310">
    <property type="entry name" value="Serine/threonine-protein kinase HT1"/>
    <property type="match status" value="1"/>
</dbReference>
<keyword evidence="16" id="KW-1185">Reference proteome</keyword>
<evidence type="ECO:0000256" key="7">
    <source>
        <dbReference type="ARBA" id="ARBA00022741"/>
    </source>
</evidence>
<gene>
    <name evidence="15" type="ORF">H0E87_000818</name>
</gene>
<dbReference type="InterPro" id="IPR008271">
    <property type="entry name" value="Ser/Thr_kinase_AS"/>
</dbReference>
<dbReference type="Gene3D" id="3.30.200.20">
    <property type="entry name" value="Phosphorylase Kinase, domain 1"/>
    <property type="match status" value="1"/>
</dbReference>
<keyword evidence="4" id="KW-0723">Serine/threonine-protein kinase</keyword>
<dbReference type="CDD" id="cd13999">
    <property type="entry name" value="STKc_MAP3K-like"/>
    <property type="match status" value="1"/>
</dbReference>
<dbReference type="PANTHER" id="PTHR44329">
    <property type="entry name" value="SERINE/THREONINE-PROTEIN KINASE TNNI3K-RELATED"/>
    <property type="match status" value="1"/>
</dbReference>
<feature type="region of interest" description="Disordered" evidence="13">
    <location>
        <begin position="34"/>
        <end position="69"/>
    </location>
</feature>
<dbReference type="InterPro" id="IPR001245">
    <property type="entry name" value="Ser-Thr/Tyr_kinase_cat_dom"/>
</dbReference>
<keyword evidence="7" id="KW-0547">Nucleotide-binding</keyword>
<feature type="compositionally biased region" description="Basic and acidic residues" evidence="13">
    <location>
        <begin position="36"/>
        <end position="46"/>
    </location>
</feature>
<dbReference type="GO" id="GO:0001659">
    <property type="term" value="P:temperature homeostasis"/>
    <property type="evidence" value="ECO:0007669"/>
    <property type="project" value="UniProtKB-ARBA"/>
</dbReference>
<dbReference type="EMBL" id="JACEGQ020000001">
    <property type="protein sequence ID" value="KAH8519144.1"/>
    <property type="molecule type" value="Genomic_DNA"/>
</dbReference>
<dbReference type="PROSITE" id="PS50011">
    <property type="entry name" value="PROTEIN_KINASE_DOM"/>
    <property type="match status" value="1"/>
</dbReference>
<feature type="domain" description="Protein kinase" evidence="14">
    <location>
        <begin position="79"/>
        <end position="356"/>
    </location>
</feature>
<dbReference type="AlphaFoldDB" id="A0A8T2ZNG6"/>
<comment type="catalytic activity">
    <reaction evidence="12">
        <text>L-seryl-[protein] + ATP = O-phospho-L-seryl-[protein] + ADP + H(+)</text>
        <dbReference type="Rhea" id="RHEA:17989"/>
        <dbReference type="Rhea" id="RHEA-COMP:9863"/>
        <dbReference type="Rhea" id="RHEA-COMP:11604"/>
        <dbReference type="ChEBI" id="CHEBI:15378"/>
        <dbReference type="ChEBI" id="CHEBI:29999"/>
        <dbReference type="ChEBI" id="CHEBI:30616"/>
        <dbReference type="ChEBI" id="CHEBI:83421"/>
        <dbReference type="ChEBI" id="CHEBI:456216"/>
        <dbReference type="EC" id="2.7.11.1"/>
    </reaction>
</comment>
<feature type="compositionally biased region" description="Polar residues" evidence="13">
    <location>
        <begin position="56"/>
        <end position="69"/>
    </location>
</feature>
<dbReference type="GO" id="GO:0005524">
    <property type="term" value="F:ATP binding"/>
    <property type="evidence" value="ECO:0007669"/>
    <property type="project" value="UniProtKB-KW"/>
</dbReference>
<keyword evidence="10" id="KW-0829">Tyrosine-protein kinase</keyword>
<dbReference type="SMART" id="SM00220">
    <property type="entry name" value="S_TKc"/>
    <property type="match status" value="1"/>
</dbReference>
<protein>
    <recommendedName>
        <fullName evidence="2">non-specific serine/threonine protein kinase</fullName>
        <ecNumber evidence="2">2.7.11.1</ecNumber>
    </recommendedName>
</protein>
<dbReference type="InterPro" id="IPR011009">
    <property type="entry name" value="Kinase-like_dom_sf"/>
</dbReference>
<accession>A0A8T2ZNG6</accession>
<organism evidence="15 16">
    <name type="scientific">Populus deltoides</name>
    <name type="common">Eastern poplar</name>
    <name type="synonym">Eastern cottonwood</name>
    <dbReference type="NCBI Taxonomy" id="3696"/>
    <lineage>
        <taxon>Eukaryota</taxon>
        <taxon>Viridiplantae</taxon>
        <taxon>Streptophyta</taxon>
        <taxon>Embryophyta</taxon>
        <taxon>Tracheophyta</taxon>
        <taxon>Spermatophyta</taxon>
        <taxon>Magnoliopsida</taxon>
        <taxon>eudicotyledons</taxon>
        <taxon>Gunneridae</taxon>
        <taxon>Pentapetalae</taxon>
        <taxon>rosids</taxon>
        <taxon>fabids</taxon>
        <taxon>Malpighiales</taxon>
        <taxon>Salicaceae</taxon>
        <taxon>Saliceae</taxon>
        <taxon>Populus</taxon>
    </lineage>
</organism>
<dbReference type="PRINTS" id="PR00109">
    <property type="entry name" value="TYRKINASE"/>
</dbReference>
<dbReference type="Proteomes" id="UP000807159">
    <property type="component" value="Chromosome 1"/>
</dbReference>
<dbReference type="GO" id="GO:0009637">
    <property type="term" value="P:response to blue light"/>
    <property type="evidence" value="ECO:0007669"/>
    <property type="project" value="UniProtKB-ARBA"/>
</dbReference>
<comment type="catalytic activity">
    <reaction evidence="11">
        <text>L-threonyl-[protein] + ATP = O-phospho-L-threonyl-[protein] + ADP + H(+)</text>
        <dbReference type="Rhea" id="RHEA:46608"/>
        <dbReference type="Rhea" id="RHEA-COMP:11060"/>
        <dbReference type="Rhea" id="RHEA-COMP:11605"/>
        <dbReference type="ChEBI" id="CHEBI:15378"/>
        <dbReference type="ChEBI" id="CHEBI:30013"/>
        <dbReference type="ChEBI" id="CHEBI:30616"/>
        <dbReference type="ChEBI" id="CHEBI:61977"/>
        <dbReference type="ChEBI" id="CHEBI:456216"/>
        <dbReference type="EC" id="2.7.11.1"/>
    </reaction>
</comment>
<keyword evidence="3" id="KW-0963">Cytoplasm</keyword>
<evidence type="ECO:0000256" key="11">
    <source>
        <dbReference type="ARBA" id="ARBA00047899"/>
    </source>
</evidence>
<evidence type="ECO:0000256" key="4">
    <source>
        <dbReference type="ARBA" id="ARBA00022527"/>
    </source>
</evidence>
<dbReference type="GO" id="GO:0004713">
    <property type="term" value="F:protein tyrosine kinase activity"/>
    <property type="evidence" value="ECO:0007669"/>
    <property type="project" value="UniProtKB-KW"/>
</dbReference>